<dbReference type="Proteomes" id="UP001428290">
    <property type="component" value="Unassembled WGS sequence"/>
</dbReference>
<dbReference type="InterPro" id="IPR000086">
    <property type="entry name" value="NUDIX_hydrolase_dom"/>
</dbReference>
<dbReference type="InterPro" id="IPR015797">
    <property type="entry name" value="NUDIX_hydrolase-like_dom_sf"/>
</dbReference>
<name>A0ABP9X201_9CHLR</name>
<protein>
    <recommendedName>
        <fullName evidence="2">Nudix hydrolase domain-containing protein</fullName>
    </recommendedName>
</protein>
<dbReference type="Gene3D" id="1.10.287.1080">
    <property type="entry name" value="MazG-like"/>
    <property type="match status" value="1"/>
</dbReference>
<keyword evidence="1" id="KW-0378">Hydrolase</keyword>
<proteinExistence type="predicted"/>
<dbReference type="RefSeq" id="WP_345723074.1">
    <property type="nucleotide sequence ID" value="NZ_BAABRU010000011.1"/>
</dbReference>
<dbReference type="PROSITE" id="PS00893">
    <property type="entry name" value="NUDIX_BOX"/>
    <property type="match status" value="1"/>
</dbReference>
<feature type="domain" description="Nudix hydrolase" evidence="2">
    <location>
        <begin position="33"/>
        <end position="159"/>
    </location>
</feature>
<gene>
    <name evidence="3" type="ORF">Hgul01_03267</name>
</gene>
<evidence type="ECO:0000259" key="2">
    <source>
        <dbReference type="PROSITE" id="PS51462"/>
    </source>
</evidence>
<dbReference type="Pfam" id="PF12643">
    <property type="entry name" value="MazG-like"/>
    <property type="match status" value="1"/>
</dbReference>
<dbReference type="InterPro" id="IPR052555">
    <property type="entry name" value="dCTP_Pyrophosphatase"/>
</dbReference>
<evidence type="ECO:0000313" key="3">
    <source>
        <dbReference type="EMBL" id="GAA5529457.1"/>
    </source>
</evidence>
<reference evidence="3 4" key="1">
    <citation type="submission" date="2024-02" db="EMBL/GenBank/DDBJ databases">
        <title>Herpetosiphon gulosus NBRC 112829.</title>
        <authorList>
            <person name="Ichikawa N."/>
            <person name="Katano-Makiyama Y."/>
            <person name="Hidaka K."/>
        </authorList>
    </citation>
    <scope>NUCLEOTIDE SEQUENCE [LARGE SCALE GENOMIC DNA]</scope>
    <source>
        <strain evidence="3 4">NBRC 112829</strain>
    </source>
</reference>
<evidence type="ECO:0000256" key="1">
    <source>
        <dbReference type="ARBA" id="ARBA00022801"/>
    </source>
</evidence>
<dbReference type="SUPFAM" id="SSF101386">
    <property type="entry name" value="all-alpha NTP pyrophosphatases"/>
    <property type="match status" value="1"/>
</dbReference>
<dbReference type="PANTHER" id="PTHR46523">
    <property type="entry name" value="DCTP PYROPHOSPHATASE 1"/>
    <property type="match status" value="1"/>
</dbReference>
<dbReference type="Gene3D" id="3.90.79.10">
    <property type="entry name" value="Nucleoside Triphosphate Pyrophosphohydrolase"/>
    <property type="match status" value="1"/>
</dbReference>
<dbReference type="Pfam" id="PF00293">
    <property type="entry name" value="NUDIX"/>
    <property type="match status" value="1"/>
</dbReference>
<dbReference type="CDD" id="cd04678">
    <property type="entry name" value="NUDIX_MTH2_Nudt15"/>
    <property type="match status" value="1"/>
</dbReference>
<dbReference type="EMBL" id="BAABRU010000011">
    <property type="protein sequence ID" value="GAA5529457.1"/>
    <property type="molecule type" value="Genomic_DNA"/>
</dbReference>
<dbReference type="CDD" id="cd11537">
    <property type="entry name" value="NTP-PPase_RS21-C6_like"/>
    <property type="match status" value="1"/>
</dbReference>
<keyword evidence="4" id="KW-1185">Reference proteome</keyword>
<sequence>MYCLHCRQRLELRLRGGRERLTCPECGWVHFTSAPAGVAAVIQNDFGEVLLVRRAGSFRAGLWCLPCGYLEHDEEMRQGLAREVLEETGLQAEIGEVIAVHSNLDREPPYPLGVWLRATVSGGNLQAGGDADLAQFFALDQLPPLAFNHDALVLAQLQHPADASVATLTQEMHSFVRSKGWYEANSKRPQTPRNLAISLTLEAAEVLEHLQWREEIVDQTEWQGELADVLLYLVQLADTTNVNLVEAVRAKLRKNASRVWDQPSQ</sequence>
<dbReference type="PROSITE" id="PS51462">
    <property type="entry name" value="NUDIX"/>
    <property type="match status" value="1"/>
</dbReference>
<evidence type="ECO:0000313" key="4">
    <source>
        <dbReference type="Proteomes" id="UP001428290"/>
    </source>
</evidence>
<accession>A0ABP9X201</accession>
<dbReference type="InterPro" id="IPR020084">
    <property type="entry name" value="NUDIX_hydrolase_CS"/>
</dbReference>
<dbReference type="SUPFAM" id="SSF55811">
    <property type="entry name" value="Nudix"/>
    <property type="match status" value="1"/>
</dbReference>
<dbReference type="InterPro" id="IPR025984">
    <property type="entry name" value="DCTPP"/>
</dbReference>
<dbReference type="PANTHER" id="PTHR46523:SF1">
    <property type="entry name" value="DCTP PYROPHOSPHATASE 1"/>
    <property type="match status" value="1"/>
</dbReference>
<organism evidence="3 4">
    <name type="scientific">Herpetosiphon gulosus</name>
    <dbReference type="NCBI Taxonomy" id="1973496"/>
    <lineage>
        <taxon>Bacteria</taxon>
        <taxon>Bacillati</taxon>
        <taxon>Chloroflexota</taxon>
        <taxon>Chloroflexia</taxon>
        <taxon>Herpetosiphonales</taxon>
        <taxon>Herpetosiphonaceae</taxon>
        <taxon>Herpetosiphon</taxon>
    </lineage>
</organism>
<comment type="caution">
    <text evidence="3">The sequence shown here is derived from an EMBL/GenBank/DDBJ whole genome shotgun (WGS) entry which is preliminary data.</text>
</comment>